<accession>A1ARC9</accession>
<keyword evidence="1" id="KW-1133">Transmembrane helix</keyword>
<dbReference type="AlphaFoldDB" id="A1ARC9"/>
<feature type="transmembrane region" description="Helical" evidence="1">
    <location>
        <begin position="15"/>
        <end position="36"/>
    </location>
</feature>
<protein>
    <submittedName>
        <fullName evidence="2">Uncharacterized protein</fullName>
    </submittedName>
</protein>
<name>A1ARC9_PELPD</name>
<evidence type="ECO:0000313" key="3">
    <source>
        <dbReference type="Proteomes" id="UP000006732"/>
    </source>
</evidence>
<dbReference type="EMBL" id="CP000482">
    <property type="protein sequence ID" value="ABK99899.1"/>
    <property type="molecule type" value="Genomic_DNA"/>
</dbReference>
<dbReference type="KEGG" id="ppd:Ppro_2292"/>
<keyword evidence="1" id="KW-0472">Membrane</keyword>
<proteinExistence type="predicted"/>
<dbReference type="Proteomes" id="UP000006732">
    <property type="component" value="Chromosome"/>
</dbReference>
<keyword evidence="1" id="KW-0812">Transmembrane</keyword>
<evidence type="ECO:0000313" key="2">
    <source>
        <dbReference type="EMBL" id="ABK99899.1"/>
    </source>
</evidence>
<organism evidence="2 3">
    <name type="scientific">Pelobacter propionicus (strain DSM 2379 / NBRC 103807 / OttBd1)</name>
    <dbReference type="NCBI Taxonomy" id="338966"/>
    <lineage>
        <taxon>Bacteria</taxon>
        <taxon>Pseudomonadati</taxon>
        <taxon>Thermodesulfobacteriota</taxon>
        <taxon>Desulfuromonadia</taxon>
        <taxon>Desulfuromonadales</taxon>
        <taxon>Desulfuromonadaceae</taxon>
        <taxon>Pelobacter</taxon>
    </lineage>
</organism>
<keyword evidence="3" id="KW-1185">Reference proteome</keyword>
<dbReference type="HOGENOM" id="CLU_2539576_0_0_7"/>
<reference evidence="2 3" key="1">
    <citation type="submission" date="2006-10" db="EMBL/GenBank/DDBJ databases">
        <title>Complete sequence of chromosome of Pelobacter propionicus DSM 2379.</title>
        <authorList>
            <consortium name="US DOE Joint Genome Institute"/>
            <person name="Copeland A."/>
            <person name="Lucas S."/>
            <person name="Lapidus A."/>
            <person name="Barry K."/>
            <person name="Detter J.C."/>
            <person name="Glavina del Rio T."/>
            <person name="Hammon N."/>
            <person name="Israni S."/>
            <person name="Dalin E."/>
            <person name="Tice H."/>
            <person name="Pitluck S."/>
            <person name="Saunders E."/>
            <person name="Brettin T."/>
            <person name="Bruce D."/>
            <person name="Han C."/>
            <person name="Tapia R."/>
            <person name="Schmutz J."/>
            <person name="Larimer F."/>
            <person name="Land M."/>
            <person name="Hauser L."/>
            <person name="Kyrpides N."/>
            <person name="Kim E."/>
            <person name="Lovley D."/>
            <person name="Richardson P."/>
        </authorList>
    </citation>
    <scope>NUCLEOTIDE SEQUENCE [LARGE SCALE GENOMIC DNA]</scope>
    <source>
        <strain evidence="3">DSM 2379 / NBRC 103807 / OttBd1</strain>
    </source>
</reference>
<evidence type="ECO:0000256" key="1">
    <source>
        <dbReference type="SAM" id="Phobius"/>
    </source>
</evidence>
<gene>
    <name evidence="2" type="ordered locus">Ppro_2292</name>
</gene>
<dbReference type="STRING" id="338966.Ppro_2292"/>
<sequence>MLHSNANYSGTNEMLALLGESSCLVSFFCLLMGISFRWQCWTIRYSTMLLMLRWSSSAAFRRASRTSGAILRLRLVDLSCAIF</sequence>